<organism evidence="1 2">
    <name type="scientific">Halovivax asiaticus JCM 14624</name>
    <dbReference type="NCBI Taxonomy" id="1227490"/>
    <lineage>
        <taxon>Archaea</taxon>
        <taxon>Methanobacteriati</taxon>
        <taxon>Methanobacteriota</taxon>
        <taxon>Stenosarchaea group</taxon>
        <taxon>Halobacteria</taxon>
        <taxon>Halobacteriales</taxon>
        <taxon>Natrialbaceae</taxon>
        <taxon>Halovivax</taxon>
    </lineage>
</organism>
<accession>M0BFH5</accession>
<dbReference type="RefSeq" id="WP_007703693.1">
    <property type="nucleotide sequence ID" value="NZ_AOIQ01000021.1"/>
</dbReference>
<proteinExistence type="predicted"/>
<dbReference type="PATRIC" id="fig|1227490.4.peg.2789"/>
<evidence type="ECO:0000313" key="1">
    <source>
        <dbReference type="EMBL" id="ELZ08409.1"/>
    </source>
</evidence>
<dbReference type="GO" id="GO:0035312">
    <property type="term" value="F:5'-3' DNA exonuclease activity"/>
    <property type="evidence" value="ECO:0007669"/>
    <property type="project" value="TreeGrafter"/>
</dbReference>
<dbReference type="GO" id="GO:0036297">
    <property type="term" value="P:interstrand cross-link repair"/>
    <property type="evidence" value="ECO:0007669"/>
    <property type="project" value="TreeGrafter"/>
</dbReference>
<dbReference type="AlphaFoldDB" id="M0BFH5"/>
<protein>
    <submittedName>
        <fullName evidence="1">mRNA cleavage and polyadenylation specificity factor-like protein</fullName>
    </submittedName>
</protein>
<reference evidence="1 2" key="1">
    <citation type="journal article" date="2014" name="PLoS Genet.">
        <title>Phylogenetically driven sequencing of extremely halophilic archaea reveals strategies for static and dynamic osmo-response.</title>
        <authorList>
            <person name="Becker E.A."/>
            <person name="Seitzer P.M."/>
            <person name="Tritt A."/>
            <person name="Larsen D."/>
            <person name="Krusor M."/>
            <person name="Yao A.I."/>
            <person name="Wu D."/>
            <person name="Madern D."/>
            <person name="Eisen J.A."/>
            <person name="Darling A.E."/>
            <person name="Facciotti M.T."/>
        </authorList>
    </citation>
    <scope>NUCLEOTIDE SEQUENCE [LARGE SCALE GENOMIC DNA]</scope>
    <source>
        <strain evidence="1 2">JCM 14624</strain>
    </source>
</reference>
<dbReference type="PANTHER" id="PTHR23240">
    <property type="entry name" value="DNA CROSS-LINK REPAIR PROTEIN PSO2/SNM1-RELATED"/>
    <property type="match status" value="1"/>
</dbReference>
<evidence type="ECO:0000313" key="2">
    <source>
        <dbReference type="Proteomes" id="UP000011560"/>
    </source>
</evidence>
<dbReference type="GO" id="GO:0003684">
    <property type="term" value="F:damaged DNA binding"/>
    <property type="evidence" value="ECO:0007669"/>
    <property type="project" value="TreeGrafter"/>
</dbReference>
<dbReference type="Proteomes" id="UP000011560">
    <property type="component" value="Unassembled WGS sequence"/>
</dbReference>
<keyword evidence="2" id="KW-1185">Reference proteome</keyword>
<dbReference type="SUPFAM" id="SSF56281">
    <property type="entry name" value="Metallo-hydrolase/oxidoreductase"/>
    <property type="match status" value="1"/>
</dbReference>
<dbReference type="Gene3D" id="3.60.15.10">
    <property type="entry name" value="Ribonuclease Z/Hydroxyacylglutathione hydrolase-like"/>
    <property type="match status" value="1"/>
</dbReference>
<dbReference type="OrthoDB" id="40950at2157"/>
<dbReference type="GO" id="GO:0006303">
    <property type="term" value="P:double-strand break repair via nonhomologous end joining"/>
    <property type="evidence" value="ECO:0007669"/>
    <property type="project" value="TreeGrafter"/>
</dbReference>
<dbReference type="STRING" id="1227490.C479_13758"/>
<comment type="caution">
    <text evidence="1">The sequence shown here is derived from an EMBL/GenBank/DDBJ whole genome shotgun (WGS) entry which is preliminary data.</text>
</comment>
<sequence length="335" mass="36752">MSRRVTHRDGIHFDLDRHVVADARSTAGDVNVVSHAHADHTFSSSPGTVVCSAETAAIATARTGVEFDSVSAAPGVELVPAGHVVGSRAAVIEAADGTRYCYTGDFSTRDRAYLEGFDPAALDVDVLVMETTYGHPRYRLPDQADLEASIHHWIRDHPDRPLFLFGYSLGRAQKLQWLAAEATERRILVSRTIDEVNRAIESSTDIAFAGEPVDGGSISELQPEALTDEIVVVPSNQSRRDWIDAIADETGALKAGFSGWAVEDSFLYRGDYDVTFPLTDHCDFDELIETVRSTDPELVYTQHGFDEQFADVLATEYGYTARPLKRDQTALADFG</sequence>
<dbReference type="EMBL" id="AOIQ01000021">
    <property type="protein sequence ID" value="ELZ08409.1"/>
    <property type="molecule type" value="Genomic_DNA"/>
</dbReference>
<gene>
    <name evidence="1" type="ORF">C479_13758</name>
</gene>
<dbReference type="InterPro" id="IPR036866">
    <property type="entry name" value="RibonucZ/Hydroxyglut_hydro"/>
</dbReference>
<name>M0BFH5_9EURY</name>